<feature type="compositionally biased region" description="Basic and acidic residues" evidence="6">
    <location>
        <begin position="142"/>
        <end position="156"/>
    </location>
</feature>
<dbReference type="InterPro" id="IPR037393">
    <property type="entry name" value="Bud22/SRFB1"/>
</dbReference>
<dbReference type="GO" id="GO:0030686">
    <property type="term" value="C:90S preribosome"/>
    <property type="evidence" value="ECO:0007669"/>
    <property type="project" value="TreeGrafter"/>
</dbReference>
<dbReference type="PANTHER" id="PTHR23325">
    <property type="entry name" value="SERUM RESPONSE FACTOR-BINDING"/>
    <property type="match status" value="1"/>
</dbReference>
<evidence type="ECO:0000256" key="1">
    <source>
        <dbReference type="ARBA" id="ARBA00013459"/>
    </source>
</evidence>
<name>A0A914V009_9BILA</name>
<organism evidence="8 9">
    <name type="scientific">Plectus sambesii</name>
    <dbReference type="NCBI Taxonomy" id="2011161"/>
    <lineage>
        <taxon>Eukaryota</taxon>
        <taxon>Metazoa</taxon>
        <taxon>Ecdysozoa</taxon>
        <taxon>Nematoda</taxon>
        <taxon>Chromadorea</taxon>
        <taxon>Plectida</taxon>
        <taxon>Plectina</taxon>
        <taxon>Plectoidea</taxon>
        <taxon>Plectidae</taxon>
        <taxon>Plectus</taxon>
    </lineage>
</organism>
<comment type="function">
    <text evidence="3">May be involved in regulating transcriptional activation of cardiac genes during the aging process. May play a role in biosynthesis and/or processing of SLC2A4 in adipose cells.</text>
</comment>
<evidence type="ECO:0000313" key="9">
    <source>
        <dbReference type="WBParaSite" id="PSAMB.scaffold13500size2237.g35517.t1"/>
    </source>
</evidence>
<dbReference type="Proteomes" id="UP000887566">
    <property type="component" value="Unplaced"/>
</dbReference>
<evidence type="ECO:0000256" key="5">
    <source>
        <dbReference type="SAM" id="Coils"/>
    </source>
</evidence>
<evidence type="ECO:0000256" key="4">
    <source>
        <dbReference type="ARBA" id="ARBA00033254"/>
    </source>
</evidence>
<dbReference type="WBParaSite" id="PSAMB.scaffold13500size2237.g35517.t1">
    <property type="protein sequence ID" value="PSAMB.scaffold13500size2237.g35517.t1"/>
    <property type="gene ID" value="PSAMB.scaffold13500size2237.g35517"/>
</dbReference>
<dbReference type="AlphaFoldDB" id="A0A914V009"/>
<keyword evidence="8" id="KW-1185">Reference proteome</keyword>
<dbReference type="GO" id="GO:0005634">
    <property type="term" value="C:nucleus"/>
    <property type="evidence" value="ECO:0007669"/>
    <property type="project" value="TreeGrafter"/>
</dbReference>
<feature type="region of interest" description="Disordered" evidence="6">
    <location>
        <begin position="138"/>
        <end position="452"/>
    </location>
</feature>
<dbReference type="Pfam" id="PF09073">
    <property type="entry name" value="BUD22"/>
    <property type="match status" value="1"/>
</dbReference>
<feature type="compositionally biased region" description="Polar residues" evidence="6">
    <location>
        <begin position="370"/>
        <end position="384"/>
    </location>
</feature>
<dbReference type="GO" id="GO:0030490">
    <property type="term" value="P:maturation of SSU-rRNA"/>
    <property type="evidence" value="ECO:0007669"/>
    <property type="project" value="TreeGrafter"/>
</dbReference>
<feature type="compositionally biased region" description="Basic and acidic residues" evidence="6">
    <location>
        <begin position="281"/>
        <end position="291"/>
    </location>
</feature>
<accession>A0A914V009</accession>
<protein>
    <recommendedName>
        <fullName evidence="1">Serum response factor-binding protein 1</fullName>
    </recommendedName>
    <alternativeName>
        <fullName evidence="4">SRF-dependent transcription regulation-associated protein</fullName>
    </alternativeName>
</protein>
<feature type="compositionally biased region" description="Basic and acidic residues" evidence="6">
    <location>
        <begin position="245"/>
        <end position="257"/>
    </location>
</feature>
<feature type="compositionally biased region" description="Basic and acidic residues" evidence="6">
    <location>
        <begin position="413"/>
        <end position="437"/>
    </location>
</feature>
<evidence type="ECO:0000256" key="2">
    <source>
        <dbReference type="ARBA" id="ARBA00023054"/>
    </source>
</evidence>
<dbReference type="InterPro" id="IPR015158">
    <property type="entry name" value="Bud22_dom"/>
</dbReference>
<feature type="compositionally biased region" description="Acidic residues" evidence="6">
    <location>
        <begin position="292"/>
        <end position="301"/>
    </location>
</feature>
<feature type="domain" description="Bud22" evidence="7">
    <location>
        <begin position="372"/>
        <end position="451"/>
    </location>
</feature>
<feature type="compositionally biased region" description="Acidic residues" evidence="6">
    <location>
        <begin position="157"/>
        <end position="173"/>
    </location>
</feature>
<reference evidence="9" key="1">
    <citation type="submission" date="2022-11" db="UniProtKB">
        <authorList>
            <consortium name="WormBaseParasite"/>
        </authorList>
    </citation>
    <scope>IDENTIFICATION</scope>
</reference>
<evidence type="ECO:0000313" key="8">
    <source>
        <dbReference type="Proteomes" id="UP000887566"/>
    </source>
</evidence>
<dbReference type="PANTHER" id="PTHR23325:SF1">
    <property type="entry name" value="SERUM RESPONSE FACTOR-BINDING PROTEIN 1"/>
    <property type="match status" value="1"/>
</dbReference>
<evidence type="ECO:0000256" key="3">
    <source>
        <dbReference type="ARBA" id="ARBA00025646"/>
    </source>
</evidence>
<sequence length="452" mass="50015">MSEVTASVLNQQVVQLRSIVGQAKFRLSRRLIRSARQLKLSKKEANKVERKIARLDEEIKALKRIKPDDVSKFALLNLKSLKDLNIRGDTPASQRTLFKLATEPVLVKTVNEFRKSHPNWHQEVPFVLQRLGLQYRGKKKRGNEAKEGEGVARSDGEASEDGSDGSDGEDANDSDGSADGSVDGSVDGSADVVDKKPNQPAEPLLISKQKKPAQPVKQKKPADQVVSKLVAQQIKKEARKSKKEIKKESLKNKKSGEPRALPPPAALPDSKAVLTQPIKRGQGEIRRIALDRDEDDDESVDNDVRPESGVAPQTNIMPSSSFFLGGKDDVDEGAAMSDASAENNAPSSGTKLKSMFTSSLTGANDRRDNTPSSYNSQKWPTRNQPMRKARDFQKSSDKQQWRAKDAPTPAQRDPTHHEGPLHPSWEAKRKLKEKMEMTKGATPQGKKIRFDD</sequence>
<feature type="compositionally biased region" description="Low complexity" evidence="6">
    <location>
        <begin position="174"/>
        <end position="191"/>
    </location>
</feature>
<feature type="compositionally biased region" description="Polar residues" evidence="6">
    <location>
        <begin position="340"/>
        <end position="362"/>
    </location>
</feature>
<proteinExistence type="predicted"/>
<evidence type="ECO:0000256" key="6">
    <source>
        <dbReference type="SAM" id="MobiDB-lite"/>
    </source>
</evidence>
<feature type="compositionally biased region" description="Polar residues" evidence="6">
    <location>
        <begin position="311"/>
        <end position="322"/>
    </location>
</feature>
<evidence type="ECO:0000259" key="7">
    <source>
        <dbReference type="Pfam" id="PF09073"/>
    </source>
</evidence>
<feature type="compositionally biased region" description="Basic and acidic residues" evidence="6">
    <location>
        <begin position="388"/>
        <end position="405"/>
    </location>
</feature>
<keyword evidence="2 5" id="KW-0175">Coiled coil</keyword>
<feature type="coiled-coil region" evidence="5">
    <location>
        <begin position="38"/>
        <end position="65"/>
    </location>
</feature>